<protein>
    <submittedName>
        <fullName evidence="2">Uncharacterized protein</fullName>
    </submittedName>
</protein>
<organism evidence="2">
    <name type="scientific">Timema bartmani</name>
    <dbReference type="NCBI Taxonomy" id="61472"/>
    <lineage>
        <taxon>Eukaryota</taxon>
        <taxon>Metazoa</taxon>
        <taxon>Ecdysozoa</taxon>
        <taxon>Arthropoda</taxon>
        <taxon>Hexapoda</taxon>
        <taxon>Insecta</taxon>
        <taxon>Pterygota</taxon>
        <taxon>Neoptera</taxon>
        <taxon>Polyneoptera</taxon>
        <taxon>Phasmatodea</taxon>
        <taxon>Timematodea</taxon>
        <taxon>Timematoidea</taxon>
        <taxon>Timematidae</taxon>
        <taxon>Timema</taxon>
    </lineage>
</organism>
<dbReference type="InterPro" id="IPR036186">
    <property type="entry name" value="Serpin_sf"/>
</dbReference>
<dbReference type="InterPro" id="IPR042185">
    <property type="entry name" value="Serpin_sf_2"/>
</dbReference>
<accession>A0A7R9F5F3</accession>
<dbReference type="EMBL" id="OD567779">
    <property type="protein sequence ID" value="CAD7446143.1"/>
    <property type="molecule type" value="Genomic_DNA"/>
</dbReference>
<proteinExistence type="predicted"/>
<evidence type="ECO:0000313" key="2">
    <source>
        <dbReference type="EMBL" id="CAD7446143.1"/>
    </source>
</evidence>
<name>A0A7R9F5F3_9NEOP</name>
<sequence>MHPHLHGGRVERPLGKTTLSAPGRDQNPISPSLVVQSNTRLARYTTRRGRQSGYGDDDTNVPNHYARDHLCGRSSVYVCVVGSSNANYLVLWQSMTLLSFCLYPEPETTFVADHPFIFVLLDRPTKAILFYGKSFCACRVKKMVFSLQQRITIVEGYVRSGSIKETQEDF</sequence>
<dbReference type="SUPFAM" id="SSF56574">
    <property type="entry name" value="Serpins"/>
    <property type="match status" value="1"/>
</dbReference>
<dbReference type="AlphaFoldDB" id="A0A7R9F5F3"/>
<dbReference type="PROSITE" id="PS00284">
    <property type="entry name" value="SERPIN"/>
    <property type="match status" value="1"/>
</dbReference>
<evidence type="ECO:0000256" key="1">
    <source>
        <dbReference type="SAM" id="MobiDB-lite"/>
    </source>
</evidence>
<gene>
    <name evidence="2" type="ORF">TBIB3V08_LOCUS8478</name>
</gene>
<feature type="region of interest" description="Disordered" evidence="1">
    <location>
        <begin position="1"/>
        <end position="31"/>
    </location>
</feature>
<dbReference type="InterPro" id="IPR023795">
    <property type="entry name" value="Serpin_CS"/>
</dbReference>
<dbReference type="Gene3D" id="2.30.39.10">
    <property type="entry name" value="Alpha-1-antitrypsin, domain 1"/>
    <property type="match status" value="1"/>
</dbReference>
<reference evidence="2" key="1">
    <citation type="submission" date="2020-11" db="EMBL/GenBank/DDBJ databases">
        <authorList>
            <person name="Tran Van P."/>
        </authorList>
    </citation>
    <scope>NUCLEOTIDE SEQUENCE</scope>
</reference>